<proteinExistence type="predicted"/>
<keyword evidence="2" id="KW-0812">Transmembrane</keyword>
<evidence type="ECO:0000256" key="1">
    <source>
        <dbReference type="SAM" id="MobiDB-lite"/>
    </source>
</evidence>
<dbReference type="Pfam" id="PF05212">
    <property type="entry name" value="DUF707"/>
    <property type="match status" value="1"/>
</dbReference>
<gene>
    <name evidence="3" type="ORF">VitviT2T_010477</name>
</gene>
<feature type="transmembrane region" description="Helical" evidence="2">
    <location>
        <begin position="51"/>
        <end position="74"/>
    </location>
</feature>
<keyword evidence="2" id="KW-1133">Transmembrane helix</keyword>
<evidence type="ECO:0000313" key="3">
    <source>
        <dbReference type="EMBL" id="WJZ91401.1"/>
    </source>
</evidence>
<dbReference type="InterPro" id="IPR007877">
    <property type="entry name" value="DUF707"/>
</dbReference>
<dbReference type="PANTHER" id="PTHR31210:SF8">
    <property type="entry name" value="DUF707 DOMAIN-CONTAINING PROTEIN"/>
    <property type="match status" value="1"/>
</dbReference>
<accession>A0ABY9C8X6</accession>
<dbReference type="PANTHER" id="PTHR31210">
    <property type="entry name" value="OS06G0731900 PROTEIN"/>
    <property type="match status" value="1"/>
</dbReference>
<dbReference type="EMBL" id="CP126654">
    <property type="protein sequence ID" value="WJZ91401.1"/>
    <property type="molecule type" value="Genomic_DNA"/>
</dbReference>
<keyword evidence="2" id="KW-0472">Membrane</keyword>
<name>A0ABY9C8X6_VITVI</name>
<keyword evidence="4" id="KW-1185">Reference proteome</keyword>
<reference evidence="3 4" key="1">
    <citation type="journal article" date="2023" name="Hortic Res">
        <title>The complete reference genome for grapevine (Vitis vinifera L.) genetics and breeding.</title>
        <authorList>
            <person name="Shi X."/>
            <person name="Cao S."/>
            <person name="Wang X."/>
            <person name="Huang S."/>
            <person name="Wang Y."/>
            <person name="Liu Z."/>
            <person name="Liu W."/>
            <person name="Leng X."/>
            <person name="Peng Y."/>
            <person name="Wang N."/>
            <person name="Wang Y."/>
            <person name="Ma Z."/>
            <person name="Xu X."/>
            <person name="Zhang F."/>
            <person name="Xue H."/>
            <person name="Zhong H."/>
            <person name="Wang Y."/>
            <person name="Zhang K."/>
            <person name="Velt A."/>
            <person name="Avia K."/>
            <person name="Holtgrawe D."/>
            <person name="Grimplet J."/>
            <person name="Matus J.T."/>
            <person name="Ware D."/>
            <person name="Wu X."/>
            <person name="Wang H."/>
            <person name="Liu C."/>
            <person name="Fang Y."/>
            <person name="Rustenholz C."/>
            <person name="Cheng Z."/>
            <person name="Xiao H."/>
            <person name="Zhou Y."/>
        </authorList>
    </citation>
    <scope>NUCLEOTIDE SEQUENCE [LARGE SCALE GENOMIC DNA]</scope>
    <source>
        <strain evidence="4">cv. Pinot noir / PN40024</strain>
        <tissue evidence="3">Leaf</tissue>
    </source>
</reference>
<evidence type="ECO:0000313" key="4">
    <source>
        <dbReference type="Proteomes" id="UP001227230"/>
    </source>
</evidence>
<organism evidence="3 4">
    <name type="scientific">Vitis vinifera</name>
    <name type="common">Grape</name>
    <dbReference type="NCBI Taxonomy" id="29760"/>
    <lineage>
        <taxon>Eukaryota</taxon>
        <taxon>Viridiplantae</taxon>
        <taxon>Streptophyta</taxon>
        <taxon>Embryophyta</taxon>
        <taxon>Tracheophyta</taxon>
        <taxon>Spermatophyta</taxon>
        <taxon>Magnoliopsida</taxon>
        <taxon>eudicotyledons</taxon>
        <taxon>Gunneridae</taxon>
        <taxon>Pentapetalae</taxon>
        <taxon>rosids</taxon>
        <taxon>Vitales</taxon>
        <taxon>Vitaceae</taxon>
        <taxon>Viteae</taxon>
        <taxon>Vitis</taxon>
    </lineage>
</organism>
<dbReference type="Proteomes" id="UP001227230">
    <property type="component" value="Chromosome 7"/>
</dbReference>
<evidence type="ECO:0000256" key="2">
    <source>
        <dbReference type="SAM" id="Phobius"/>
    </source>
</evidence>
<feature type="region of interest" description="Disordered" evidence="1">
    <location>
        <begin position="359"/>
        <end position="386"/>
    </location>
</feature>
<feature type="compositionally biased region" description="Polar residues" evidence="1">
    <location>
        <begin position="364"/>
        <end position="384"/>
    </location>
</feature>
<sequence length="440" mass="49873">MEVASNNKSNAFSVSPPSSLLSDLFYISLLSSRMKTPNSISPMVVSKSGRFFLCCFLPTAILVSAAFFMGNVLMVTDYKERLSGWISISAMQITGAKVCQAQCRTDESEALPRGIVSRTSDLEMQYLQGGPIRKKNSKTSTNLLAIAAGIKQKESVNKIVTKFLSSDFVLMLFHYDGIVDDWRDFEWSSQAIHVSAMNQTKWWFAKRFLHPDIISEYAYIFIWDEDIGVEYFDVGRYLSIVKEEELEISQPALDPYNSVVHHPLTLREKTLKVHRKTHRREGARRCDGDNTGPPCAGWVEIMVPVFSKAAWRCTWLLIQSDLIHGWGVDEQLGYCVKGNRTKNIGIVDSEYVVHNALPTLGGSPENQTNPQVPDQAAQNTSLPNSELLVPSVSTQHNDRDEVRKRCFAELAIFRKRWNKSVEEDECWVDPYKQPPRQSNF</sequence>
<protein>
    <submittedName>
        <fullName evidence="3">Uncharacterized protein</fullName>
    </submittedName>
</protein>